<sequence length="96" mass="11164">MTSSNRGGNFLFTLPIVDGKNYDHWVVRMEVILGFQEILEIMKDGISDKDEAANYKKDYTARCRLRQCVDLVNFEKISKANSTKEAWDILHKAYRC</sequence>
<evidence type="ECO:0000313" key="1">
    <source>
        <dbReference type="EMBL" id="KYP73661.1"/>
    </source>
</evidence>
<gene>
    <name evidence="1" type="ORF">KK1_006308</name>
</gene>
<name>A0A151U311_CAJCA</name>
<dbReference type="Gramene" id="C.cajan_06139.t">
    <property type="protein sequence ID" value="C.cajan_06139.t.cds1"/>
    <property type="gene ID" value="C.cajan_06139"/>
</dbReference>
<evidence type="ECO:0000313" key="2">
    <source>
        <dbReference type="Proteomes" id="UP000075243"/>
    </source>
</evidence>
<keyword evidence="2" id="KW-1185">Reference proteome</keyword>
<dbReference type="Proteomes" id="UP000075243">
    <property type="component" value="Chromosome 2"/>
</dbReference>
<reference evidence="1 2" key="1">
    <citation type="journal article" date="2012" name="Nat. Biotechnol.">
        <title>Draft genome sequence of pigeonpea (Cajanus cajan), an orphan legume crop of resource-poor farmers.</title>
        <authorList>
            <person name="Varshney R.K."/>
            <person name="Chen W."/>
            <person name="Li Y."/>
            <person name="Bharti A.K."/>
            <person name="Saxena R.K."/>
            <person name="Schlueter J.A."/>
            <person name="Donoghue M.T."/>
            <person name="Azam S."/>
            <person name="Fan G."/>
            <person name="Whaley A.M."/>
            <person name="Farmer A.D."/>
            <person name="Sheridan J."/>
            <person name="Iwata A."/>
            <person name="Tuteja R."/>
            <person name="Penmetsa R.V."/>
            <person name="Wu W."/>
            <person name="Upadhyaya H.D."/>
            <person name="Yang S.P."/>
            <person name="Shah T."/>
            <person name="Saxena K.B."/>
            <person name="Michael T."/>
            <person name="McCombie W.R."/>
            <person name="Yang B."/>
            <person name="Zhang G."/>
            <person name="Yang H."/>
            <person name="Wang J."/>
            <person name="Spillane C."/>
            <person name="Cook D.R."/>
            <person name="May G.D."/>
            <person name="Xu X."/>
            <person name="Jackson S.A."/>
        </authorList>
    </citation>
    <scope>NUCLEOTIDE SEQUENCE [LARGE SCALE GENOMIC DNA]</scope>
    <source>
        <strain evidence="2">cv. Asha</strain>
    </source>
</reference>
<evidence type="ECO:0008006" key="3">
    <source>
        <dbReference type="Google" id="ProtNLM"/>
    </source>
</evidence>
<dbReference type="EMBL" id="CM003604">
    <property type="protein sequence ID" value="KYP73661.1"/>
    <property type="molecule type" value="Genomic_DNA"/>
</dbReference>
<dbReference type="AlphaFoldDB" id="A0A151U311"/>
<accession>A0A151U311</accession>
<protein>
    <recommendedName>
        <fullName evidence="3">DUF4219 domain-containing protein</fullName>
    </recommendedName>
</protein>
<proteinExistence type="predicted"/>
<organism evidence="1 2">
    <name type="scientific">Cajanus cajan</name>
    <name type="common">Pigeon pea</name>
    <name type="synonym">Cajanus indicus</name>
    <dbReference type="NCBI Taxonomy" id="3821"/>
    <lineage>
        <taxon>Eukaryota</taxon>
        <taxon>Viridiplantae</taxon>
        <taxon>Streptophyta</taxon>
        <taxon>Embryophyta</taxon>
        <taxon>Tracheophyta</taxon>
        <taxon>Spermatophyta</taxon>
        <taxon>Magnoliopsida</taxon>
        <taxon>eudicotyledons</taxon>
        <taxon>Gunneridae</taxon>
        <taxon>Pentapetalae</taxon>
        <taxon>rosids</taxon>
        <taxon>fabids</taxon>
        <taxon>Fabales</taxon>
        <taxon>Fabaceae</taxon>
        <taxon>Papilionoideae</taxon>
        <taxon>50 kb inversion clade</taxon>
        <taxon>NPAAA clade</taxon>
        <taxon>indigoferoid/millettioid clade</taxon>
        <taxon>Phaseoleae</taxon>
        <taxon>Cajanus</taxon>
    </lineage>
</organism>